<reference evidence="3" key="1">
    <citation type="submission" date="2016-04" db="EMBL/GenBank/DDBJ databases">
        <authorList>
            <person name="Evans L.H."/>
            <person name="Alamgir A."/>
            <person name="Owens N."/>
            <person name="Weber N.D."/>
            <person name="Virtaneva K."/>
            <person name="Barbian K."/>
            <person name="Babar A."/>
            <person name="Rosenke K."/>
        </authorList>
    </citation>
    <scope>NUCLEOTIDE SEQUENCE</scope>
    <source>
        <strain evidence="3">86</strain>
    </source>
</reference>
<name>A0A212IY46_9DELT</name>
<dbReference type="AlphaFoldDB" id="A0A212IY46"/>
<keyword evidence="1" id="KW-0732">Signal</keyword>
<gene>
    <name evidence="3" type="ORF">KL86DPRO_10303</name>
</gene>
<dbReference type="EMBL" id="FLUQ01000001">
    <property type="protein sequence ID" value="SBV92097.1"/>
    <property type="molecule type" value="Genomic_DNA"/>
</dbReference>
<evidence type="ECO:0000313" key="3">
    <source>
        <dbReference type="EMBL" id="SBV92097.1"/>
    </source>
</evidence>
<dbReference type="InterPro" id="IPR007055">
    <property type="entry name" value="BON_dom"/>
</dbReference>
<feature type="signal peptide" evidence="1">
    <location>
        <begin position="1"/>
        <end position="26"/>
    </location>
</feature>
<protein>
    <recommendedName>
        <fullName evidence="2">BON domain-containing protein</fullName>
    </recommendedName>
</protein>
<dbReference type="Pfam" id="PF04972">
    <property type="entry name" value="BON"/>
    <property type="match status" value="1"/>
</dbReference>
<evidence type="ECO:0000259" key="2">
    <source>
        <dbReference type="PROSITE" id="PS50914"/>
    </source>
</evidence>
<accession>A0A212IY46</accession>
<organism evidence="3">
    <name type="scientific">uncultured delta proteobacterium</name>
    <dbReference type="NCBI Taxonomy" id="34034"/>
    <lineage>
        <taxon>Bacteria</taxon>
        <taxon>Deltaproteobacteria</taxon>
        <taxon>environmental samples</taxon>
    </lineage>
</organism>
<proteinExistence type="predicted"/>
<evidence type="ECO:0000256" key="1">
    <source>
        <dbReference type="SAM" id="SignalP"/>
    </source>
</evidence>
<dbReference type="Gene3D" id="3.30.1340.30">
    <property type="match status" value="1"/>
</dbReference>
<feature type="chain" id="PRO_5012894368" description="BON domain-containing protein" evidence="1">
    <location>
        <begin position="27"/>
        <end position="101"/>
    </location>
</feature>
<dbReference type="PROSITE" id="PS50914">
    <property type="entry name" value="BON"/>
    <property type="match status" value="1"/>
</dbReference>
<sequence length="101" mass="10689">MKRIIAFTSAALAAMVLIATPYAANAASSSDDALAKAVSEKLMEGKNDFDATSVIVTAEDGVVLLRGDMPGDREAVGRMGYTAERVPGVKRVEMQIDVIEE</sequence>
<feature type="domain" description="BON" evidence="2">
    <location>
        <begin position="31"/>
        <end position="100"/>
    </location>
</feature>